<evidence type="ECO:0000256" key="16">
    <source>
        <dbReference type="ARBA" id="ARBA00023242"/>
    </source>
</evidence>
<keyword evidence="10" id="KW-0378">Hydrolase</keyword>
<dbReference type="GO" id="GO:0016887">
    <property type="term" value="F:ATP hydrolysis activity"/>
    <property type="evidence" value="ECO:0007669"/>
    <property type="project" value="InterPro"/>
</dbReference>
<feature type="domain" description="Rad50/SbcC-type AAA" evidence="21">
    <location>
        <begin position="6"/>
        <end position="234"/>
    </location>
</feature>
<evidence type="ECO:0000256" key="8">
    <source>
        <dbReference type="ARBA" id="ARBA00022741"/>
    </source>
</evidence>
<dbReference type="Pfam" id="PF13558">
    <property type="entry name" value="SbcC_Walker_B"/>
    <property type="match status" value="1"/>
</dbReference>
<dbReference type="GO" id="GO:0007004">
    <property type="term" value="P:telomere maintenance via telomerase"/>
    <property type="evidence" value="ECO:0007669"/>
    <property type="project" value="TreeGrafter"/>
</dbReference>
<evidence type="ECO:0000256" key="2">
    <source>
        <dbReference type="ARBA" id="ARBA00004123"/>
    </source>
</evidence>
<keyword evidence="8" id="KW-0547">Nucleotide-binding</keyword>
<evidence type="ECO:0000256" key="3">
    <source>
        <dbReference type="ARBA" id="ARBA00004286"/>
    </source>
</evidence>
<dbReference type="NCBIfam" id="TIGR00606">
    <property type="entry name" value="rad50"/>
    <property type="match status" value="1"/>
</dbReference>
<keyword evidence="12" id="KW-0067">ATP-binding</keyword>
<comment type="similarity">
    <text evidence="4">Belongs to the SMC family. RAD50 subfamily.</text>
</comment>
<organism evidence="22 23">
    <name type="scientific">Heterobasidion irregulare (strain TC 32-1)</name>
    <dbReference type="NCBI Taxonomy" id="747525"/>
    <lineage>
        <taxon>Eukaryota</taxon>
        <taxon>Fungi</taxon>
        <taxon>Dikarya</taxon>
        <taxon>Basidiomycota</taxon>
        <taxon>Agaricomycotina</taxon>
        <taxon>Agaricomycetes</taxon>
        <taxon>Russulales</taxon>
        <taxon>Bondarzewiaceae</taxon>
        <taxon>Heterobasidion</taxon>
        <taxon>Heterobasidion annosum species complex</taxon>
    </lineage>
</organism>
<dbReference type="SUPFAM" id="SSF52540">
    <property type="entry name" value="P-loop containing nucleoside triphosphate hydrolases"/>
    <property type="match status" value="1"/>
</dbReference>
<evidence type="ECO:0000256" key="7">
    <source>
        <dbReference type="ARBA" id="ARBA00022723"/>
    </source>
</evidence>
<dbReference type="GO" id="GO:0007127">
    <property type="term" value="P:meiosis I"/>
    <property type="evidence" value="ECO:0007669"/>
    <property type="project" value="UniProtKB-ARBA"/>
</dbReference>
<dbReference type="HOGENOM" id="CLU_006184_0_0_1"/>
<comment type="cofactor">
    <cofactor evidence="1">
        <name>Zn(2+)</name>
        <dbReference type="ChEBI" id="CHEBI:29105"/>
    </cofactor>
</comment>
<feature type="coiled-coil region" evidence="19">
    <location>
        <begin position="942"/>
        <end position="1049"/>
    </location>
</feature>
<dbReference type="PANTHER" id="PTHR18867:SF12">
    <property type="entry name" value="DNA REPAIR PROTEIN RAD50"/>
    <property type="match status" value="1"/>
</dbReference>
<sequence>MSSLNKLAIRGIRSFDDKQVSVIEFFSPVTVIVGHNGSGKTTVIECLKYATTGDQPPNTRGGAFVHDPKMANEKEVKAQVKLRFHAANGTRMLAVRNLSVTMKKNAALTMKTLESILALDNNTENGGKRAVISTKCAEMDTEIPHLLGVSKSVLENVIFCHQEDSYWPLAEPAALKKKFDDIFEATRYTKALDSIKALRKDRAAELKAEKERLESLSLQKKHSDKLKSRILDLTADIASKEVSYEETKDAYERLVLANKAFLDSATKFREMYVKIEVLEQQRDRDQQLLAGRKATVTELSDTDEELLDRQRNFEDHIAKRKQDRAREESKKQDLDDMIDSARKTHVGLVGEKARLVSEAKVQEDRISDREVLIRELGAQHTIKGFDTSPLAKEKVVAFSDRLSDLQRQRTSEVNKLELERRAKGDDYNHKSRELSNILEKHKQQKAHTRDKLSKTQSDLAAAEETIEASRMVDAELETLLADMDEKKDRIEKSRMEISSAKYDNRLTELTSKGRGLEDKRDALNDEFRALSLQADSRAKLDLKQSELKSKSSELKNLLQINNAKFRKLIGTDARAETMEKELDRVIIEKDSEYGSIERLSAGADRTLHEAETALSSSKALLTAKQSEIKRLERQLQEGLYEHDCVETAMKTTREELDELKGEIGTAASARQLYEMFLKIGKSRSICALCTRHMDDGELAIFEKSIKEKVQKTSSSAAANNQTDINSRETYLEELQKLIPVESTRDRLKSIEIPALQREIKEKDASLPSLAEAADKATERLTSAKKDLKDLNVLRQHASNVSRLLQDTERLQQDISDIQKELSASGSTKTATDVQHEIDSVLADLRSTEREKQSLMTERERRRNAIQTFQNDLHTMQLRESQLRAQIREKVILEKSMDDMRQEIATLTVQGKELDILIKDGQAPIDLLDQEFDSFQKDFAARSSQAQQEVQELNKSVDKLDSVNRVINRYVRDRHARKLKEITDKIDKFEANIQEHVRDVERVRAEIALINKEIDEGGAVQANIRDNLFMRDLVRSINQTQKEIDALDMEEAAKARRNFDEQYPKQLERETNMQSNYAHVGGQIQALKSQLKQLENDSKEFKNISKQYTEQLVKVKMSDMVNNDLDKYAKALDNAIMKYHSLKMEEVNDIMRHLWNKTYQGTDIDGIKIRSDSEGGASKRSYNYRVVMTKDQVEMDMRGRCSAGQKMLASIVIRLALSDSFGQNCGILALDEPTNALDTENIDALAASLVDIINERRNHSNFQLIIITHDESFLRKLGQSNVMEHYWQVTFVCQFDCNRHTSTYRRVSRDSRQKSVIERQRFG</sequence>
<proteinExistence type="inferred from homology"/>
<evidence type="ECO:0000256" key="4">
    <source>
        <dbReference type="ARBA" id="ARBA00009439"/>
    </source>
</evidence>
<dbReference type="EMBL" id="KI925458">
    <property type="protein sequence ID" value="ETW81732.1"/>
    <property type="molecule type" value="Genomic_DNA"/>
</dbReference>
<evidence type="ECO:0000256" key="13">
    <source>
        <dbReference type="ARBA" id="ARBA00022842"/>
    </source>
</evidence>
<evidence type="ECO:0000256" key="17">
    <source>
        <dbReference type="ARBA" id="ARBA00023254"/>
    </source>
</evidence>
<dbReference type="STRING" id="747525.W4K7C4"/>
<protein>
    <recommendedName>
        <fullName evidence="5">DNA repair protein RAD50</fullName>
    </recommendedName>
</protein>
<dbReference type="GO" id="GO:0046872">
    <property type="term" value="F:metal ion binding"/>
    <property type="evidence" value="ECO:0007669"/>
    <property type="project" value="UniProtKB-KW"/>
</dbReference>
<evidence type="ECO:0000256" key="20">
    <source>
        <dbReference type="SAM" id="MobiDB-lite"/>
    </source>
</evidence>
<evidence type="ECO:0000313" key="22">
    <source>
        <dbReference type="EMBL" id="ETW81732.1"/>
    </source>
</evidence>
<evidence type="ECO:0000256" key="10">
    <source>
        <dbReference type="ARBA" id="ARBA00022801"/>
    </source>
</evidence>
<dbReference type="Proteomes" id="UP000030671">
    <property type="component" value="Unassembled WGS sequence"/>
</dbReference>
<dbReference type="KEGG" id="hir:HETIRDRAFT_417805"/>
<feature type="region of interest" description="Disordered" evidence="20">
    <location>
        <begin position="422"/>
        <end position="456"/>
    </location>
</feature>
<feature type="coiled-coil region" evidence="19">
    <location>
        <begin position="614"/>
        <end position="662"/>
    </location>
</feature>
<evidence type="ECO:0000256" key="1">
    <source>
        <dbReference type="ARBA" id="ARBA00001947"/>
    </source>
</evidence>
<dbReference type="InterPro" id="IPR004584">
    <property type="entry name" value="Rad50_eukaryotes"/>
</dbReference>
<evidence type="ECO:0000256" key="15">
    <source>
        <dbReference type="ARBA" id="ARBA00023204"/>
    </source>
</evidence>
<keyword evidence="6" id="KW-0158">Chromosome</keyword>
<evidence type="ECO:0000256" key="11">
    <source>
        <dbReference type="ARBA" id="ARBA00022833"/>
    </source>
</evidence>
<dbReference type="GO" id="GO:0003691">
    <property type="term" value="F:double-stranded telomeric DNA binding"/>
    <property type="evidence" value="ECO:0007669"/>
    <property type="project" value="TreeGrafter"/>
</dbReference>
<feature type="coiled-coil region" evidence="19">
    <location>
        <begin position="1076"/>
        <end position="1110"/>
    </location>
</feature>
<evidence type="ECO:0000256" key="18">
    <source>
        <dbReference type="ARBA" id="ARBA00049360"/>
    </source>
</evidence>
<dbReference type="GO" id="GO:0006303">
    <property type="term" value="P:double-strand break repair via nonhomologous end joining"/>
    <property type="evidence" value="ECO:0007669"/>
    <property type="project" value="UniProtKB-ARBA"/>
</dbReference>
<dbReference type="FunFam" id="3.40.50.300:FF:000593">
    <property type="entry name" value="DNA repair protein RAD50"/>
    <property type="match status" value="1"/>
</dbReference>
<name>W4K7C4_HETIT</name>
<dbReference type="GO" id="GO:0005524">
    <property type="term" value="F:ATP binding"/>
    <property type="evidence" value="ECO:0007669"/>
    <property type="project" value="UniProtKB-KW"/>
</dbReference>
<evidence type="ECO:0000256" key="6">
    <source>
        <dbReference type="ARBA" id="ARBA00022454"/>
    </source>
</evidence>
<evidence type="ECO:0000256" key="14">
    <source>
        <dbReference type="ARBA" id="ARBA00023054"/>
    </source>
</evidence>
<dbReference type="InterPro" id="IPR038729">
    <property type="entry name" value="Rad50/SbcC_AAA"/>
</dbReference>
<reference evidence="22 23" key="1">
    <citation type="journal article" date="2012" name="New Phytol.">
        <title>Insight into trade-off between wood decay and parasitism from the genome of a fungal forest pathogen.</title>
        <authorList>
            <person name="Olson A."/>
            <person name="Aerts A."/>
            <person name="Asiegbu F."/>
            <person name="Belbahri L."/>
            <person name="Bouzid O."/>
            <person name="Broberg A."/>
            <person name="Canback B."/>
            <person name="Coutinho P.M."/>
            <person name="Cullen D."/>
            <person name="Dalman K."/>
            <person name="Deflorio G."/>
            <person name="van Diepen L.T."/>
            <person name="Dunand C."/>
            <person name="Duplessis S."/>
            <person name="Durling M."/>
            <person name="Gonthier P."/>
            <person name="Grimwood J."/>
            <person name="Fossdal C.G."/>
            <person name="Hansson D."/>
            <person name="Henrissat B."/>
            <person name="Hietala A."/>
            <person name="Himmelstrand K."/>
            <person name="Hoffmeister D."/>
            <person name="Hogberg N."/>
            <person name="James T.Y."/>
            <person name="Karlsson M."/>
            <person name="Kohler A."/>
            <person name="Kues U."/>
            <person name="Lee Y.H."/>
            <person name="Lin Y.C."/>
            <person name="Lind M."/>
            <person name="Lindquist E."/>
            <person name="Lombard V."/>
            <person name="Lucas S."/>
            <person name="Lunden K."/>
            <person name="Morin E."/>
            <person name="Murat C."/>
            <person name="Park J."/>
            <person name="Raffaello T."/>
            <person name="Rouze P."/>
            <person name="Salamov A."/>
            <person name="Schmutz J."/>
            <person name="Solheim H."/>
            <person name="Stahlberg J."/>
            <person name="Velez H."/>
            <person name="de Vries R.P."/>
            <person name="Wiebenga A."/>
            <person name="Woodward S."/>
            <person name="Yakovlev I."/>
            <person name="Garbelotto M."/>
            <person name="Martin F."/>
            <person name="Grigoriev I.V."/>
            <person name="Stenlid J."/>
        </authorList>
    </citation>
    <scope>NUCLEOTIDE SEQUENCE [LARGE SCALE GENOMIC DNA]</scope>
    <source>
        <strain evidence="22 23">TC 32-1</strain>
    </source>
</reference>
<feature type="coiled-coil region" evidence="19">
    <location>
        <begin position="773"/>
        <end position="909"/>
    </location>
</feature>
<dbReference type="FunFam" id="3.40.50.300:FF:001195">
    <property type="entry name" value="DNA repair protein rad50"/>
    <property type="match status" value="1"/>
</dbReference>
<comment type="subcellular location">
    <subcellularLocation>
        <location evidence="3">Chromosome</location>
    </subcellularLocation>
    <subcellularLocation>
        <location evidence="2">Nucleus</location>
    </subcellularLocation>
</comment>
<evidence type="ECO:0000256" key="19">
    <source>
        <dbReference type="SAM" id="Coils"/>
    </source>
</evidence>
<dbReference type="RefSeq" id="XP_009546344.1">
    <property type="nucleotide sequence ID" value="XM_009548049.1"/>
</dbReference>
<keyword evidence="16" id="KW-0539">Nucleus</keyword>
<feature type="compositionally biased region" description="Basic and acidic residues" evidence="20">
    <location>
        <begin position="422"/>
        <end position="453"/>
    </location>
</feature>
<dbReference type="eggNOG" id="KOG0962">
    <property type="taxonomic scope" value="Eukaryota"/>
</dbReference>
<keyword evidence="23" id="KW-1185">Reference proteome</keyword>
<dbReference type="Gene3D" id="1.10.287.1490">
    <property type="match status" value="1"/>
</dbReference>
<dbReference type="GO" id="GO:0030870">
    <property type="term" value="C:Mre11 complex"/>
    <property type="evidence" value="ECO:0007669"/>
    <property type="project" value="InterPro"/>
</dbReference>
<dbReference type="OrthoDB" id="18797at2759"/>
<keyword evidence="17" id="KW-0469">Meiosis</keyword>
<dbReference type="GO" id="GO:0043047">
    <property type="term" value="F:single-stranded telomeric DNA binding"/>
    <property type="evidence" value="ECO:0007669"/>
    <property type="project" value="TreeGrafter"/>
</dbReference>
<dbReference type="InParanoid" id="W4K7C4"/>
<comment type="catalytic activity">
    <reaction evidence="18">
        <text>ATP + H2O = ADP + phosphate + H(+)</text>
        <dbReference type="Rhea" id="RHEA:13065"/>
        <dbReference type="ChEBI" id="CHEBI:15377"/>
        <dbReference type="ChEBI" id="CHEBI:15378"/>
        <dbReference type="ChEBI" id="CHEBI:30616"/>
        <dbReference type="ChEBI" id="CHEBI:43474"/>
        <dbReference type="ChEBI" id="CHEBI:456216"/>
    </reaction>
</comment>
<dbReference type="Pfam" id="PF13476">
    <property type="entry name" value="AAA_23"/>
    <property type="match status" value="1"/>
</dbReference>
<keyword evidence="15" id="KW-0234">DNA repair</keyword>
<gene>
    <name evidence="22" type="ORF">HETIRDRAFT_417805</name>
</gene>
<keyword evidence="7" id="KW-0479">Metal-binding</keyword>
<keyword evidence="14 19" id="KW-0175">Coiled coil</keyword>
<evidence type="ECO:0000256" key="5">
    <source>
        <dbReference type="ARBA" id="ARBA00017893"/>
    </source>
</evidence>
<dbReference type="GO" id="GO:0000722">
    <property type="term" value="P:telomere maintenance via recombination"/>
    <property type="evidence" value="ECO:0007669"/>
    <property type="project" value="TreeGrafter"/>
</dbReference>
<evidence type="ECO:0000256" key="9">
    <source>
        <dbReference type="ARBA" id="ARBA00022763"/>
    </source>
</evidence>
<dbReference type="Gene3D" id="3.40.50.300">
    <property type="entry name" value="P-loop containing nucleotide triphosphate hydrolases"/>
    <property type="match status" value="2"/>
</dbReference>
<dbReference type="InterPro" id="IPR027417">
    <property type="entry name" value="P-loop_NTPase"/>
</dbReference>
<evidence type="ECO:0000259" key="21">
    <source>
        <dbReference type="Pfam" id="PF13476"/>
    </source>
</evidence>
<evidence type="ECO:0000256" key="12">
    <source>
        <dbReference type="ARBA" id="ARBA00022840"/>
    </source>
</evidence>
<keyword evidence="13" id="KW-0460">Magnesium</keyword>
<dbReference type="GeneID" id="20673423"/>
<keyword evidence="9" id="KW-0227">DNA damage</keyword>
<accession>W4K7C4</accession>
<keyword evidence="11" id="KW-0862">Zinc</keyword>
<dbReference type="GO" id="GO:0051880">
    <property type="term" value="F:G-quadruplex DNA binding"/>
    <property type="evidence" value="ECO:0007669"/>
    <property type="project" value="TreeGrafter"/>
</dbReference>
<evidence type="ECO:0000313" key="23">
    <source>
        <dbReference type="Proteomes" id="UP000030671"/>
    </source>
</evidence>
<dbReference type="FunCoup" id="W4K7C4">
    <property type="interactions" value="595"/>
</dbReference>
<dbReference type="GO" id="GO:0070192">
    <property type="term" value="P:chromosome organization involved in meiotic cell cycle"/>
    <property type="evidence" value="ECO:0007669"/>
    <property type="project" value="TreeGrafter"/>
</dbReference>
<dbReference type="PANTHER" id="PTHR18867">
    <property type="entry name" value="RAD50"/>
    <property type="match status" value="1"/>
</dbReference>
<dbReference type="GO" id="GO:0000794">
    <property type="term" value="C:condensed nuclear chromosome"/>
    <property type="evidence" value="ECO:0007669"/>
    <property type="project" value="TreeGrafter"/>
</dbReference>